<sequence>MGFAKGQACMDAVPNHQWPGGSPWDIQQSLLAAKARSFVIPAAIPLSKPAARLGCRTGPVGGATGC</sequence>
<accession>M7MX29</accession>
<dbReference type="PATRIC" id="fig|1276920.7.peg.1505"/>
<evidence type="ECO:0000313" key="2">
    <source>
        <dbReference type="Proteomes" id="UP000012015"/>
    </source>
</evidence>
<protein>
    <submittedName>
        <fullName evidence="1">Uncharacterized protein</fullName>
    </submittedName>
</protein>
<name>M7MX29_9MICC</name>
<keyword evidence="2" id="KW-1185">Reference proteome</keyword>
<proteinExistence type="predicted"/>
<dbReference type="Proteomes" id="UP000012015">
    <property type="component" value="Unassembled WGS sequence"/>
</dbReference>
<dbReference type="AlphaFoldDB" id="M7MX29"/>
<comment type="caution">
    <text evidence="1">The sequence shown here is derived from an EMBL/GenBank/DDBJ whole genome shotgun (WGS) entry which is preliminary data.</text>
</comment>
<reference evidence="1 2" key="1">
    <citation type="journal article" date="2013" name="Genome Announc.">
        <title>Draft Genome Sequence of Arthrobacter gangotriensis Strain Lz1yT, Isolated from a Penguin Rookery Soil Sample Collected in Antarctica, near the Indian Station Dakshin Gangotri.</title>
        <authorList>
            <person name="Shivaji S."/>
            <person name="Ara S."/>
            <person name="Bandi S."/>
            <person name="Singh A."/>
            <person name="Kumar Pinnaka A."/>
        </authorList>
    </citation>
    <scope>NUCLEOTIDE SEQUENCE [LARGE SCALE GENOMIC DNA]</scope>
    <source>
        <strain evidence="1 2">Lz1y</strain>
    </source>
</reference>
<gene>
    <name evidence="1" type="ORF">ADIAG_01506</name>
</gene>
<evidence type="ECO:0000313" key="1">
    <source>
        <dbReference type="EMBL" id="EMQ99510.1"/>
    </source>
</evidence>
<organism evidence="1 2">
    <name type="scientific">Paeniglutamicibacter gangotriensis Lz1y</name>
    <dbReference type="NCBI Taxonomy" id="1276920"/>
    <lineage>
        <taxon>Bacteria</taxon>
        <taxon>Bacillati</taxon>
        <taxon>Actinomycetota</taxon>
        <taxon>Actinomycetes</taxon>
        <taxon>Micrococcales</taxon>
        <taxon>Micrococcaceae</taxon>
        <taxon>Paeniglutamicibacter</taxon>
    </lineage>
</organism>
<dbReference type="EMBL" id="AOCK01000003">
    <property type="protein sequence ID" value="EMQ99510.1"/>
    <property type="molecule type" value="Genomic_DNA"/>
</dbReference>